<accession>E3DNG5</accession>
<organism evidence="2 3">
    <name type="scientific">Halanaerobium praevalens (strain ATCC 33744 / DSM 2228 / GSL)</name>
    <dbReference type="NCBI Taxonomy" id="572479"/>
    <lineage>
        <taxon>Bacteria</taxon>
        <taxon>Bacillati</taxon>
        <taxon>Bacillota</taxon>
        <taxon>Clostridia</taxon>
        <taxon>Halanaerobiales</taxon>
        <taxon>Halanaerobiaceae</taxon>
        <taxon>Halanaerobium</taxon>
    </lineage>
</organism>
<dbReference type="Proteomes" id="UP000006866">
    <property type="component" value="Chromosome"/>
</dbReference>
<evidence type="ECO:0000256" key="1">
    <source>
        <dbReference type="SAM" id="Phobius"/>
    </source>
</evidence>
<dbReference type="AlphaFoldDB" id="E3DNG5"/>
<dbReference type="STRING" id="572479.Hprae_0347"/>
<feature type="transmembrane region" description="Helical" evidence="1">
    <location>
        <begin position="75"/>
        <end position="93"/>
    </location>
</feature>
<reference evidence="2 3" key="2">
    <citation type="journal article" date="2011" name="Stand. Genomic Sci.">
        <title>Complete genome sequence of the extremely halophilic Halanaerobium praevalens type strain (GSL).</title>
        <authorList>
            <person name="Ivanova N."/>
            <person name="Sikorski J."/>
            <person name="Chertkov O."/>
            <person name="Nolan M."/>
            <person name="Lucas S."/>
            <person name="Hammon N."/>
            <person name="Deshpande S."/>
            <person name="Cheng J.F."/>
            <person name="Tapia R."/>
            <person name="Han C."/>
            <person name="Goodwin L."/>
            <person name="Pitluck S."/>
            <person name="Huntemann M."/>
            <person name="Liolios K."/>
            <person name="Pagani I."/>
            <person name="Mavromatis K."/>
            <person name="Ovchinikova G."/>
            <person name="Pati A."/>
            <person name="Chen A."/>
            <person name="Palaniappan K."/>
            <person name="Land M."/>
            <person name="Hauser L."/>
            <person name="Brambilla E.M."/>
            <person name="Kannan K.P."/>
            <person name="Rohde M."/>
            <person name="Tindall B.J."/>
            <person name="Goker M."/>
            <person name="Detter J.C."/>
            <person name="Woyke T."/>
            <person name="Bristow J."/>
            <person name="Eisen J.A."/>
            <person name="Markowitz V."/>
            <person name="Hugenholtz P."/>
            <person name="Kyrpides N.C."/>
            <person name="Klenk H.P."/>
            <person name="Lapidus A."/>
        </authorList>
    </citation>
    <scope>NUCLEOTIDE SEQUENCE [LARGE SCALE GENOMIC DNA]</scope>
    <source>
        <strain evidence="3">ATCC 33744 / DSM 2228 / GSL</strain>
    </source>
</reference>
<dbReference type="RefSeq" id="WP_014552536.1">
    <property type="nucleotide sequence ID" value="NC_017455.1"/>
</dbReference>
<name>E3DNG5_HALPG</name>
<gene>
    <name evidence="2" type="ordered locus">Hprae_0347</name>
</gene>
<dbReference type="HOGENOM" id="CLU_2232791_0_0_9"/>
<dbReference type="KEGG" id="hpk:Hprae_0347"/>
<proteinExistence type="predicted"/>
<evidence type="ECO:0000313" key="2">
    <source>
        <dbReference type="EMBL" id="ADO76503.1"/>
    </source>
</evidence>
<feature type="transmembrane region" description="Helical" evidence="1">
    <location>
        <begin position="32"/>
        <end position="54"/>
    </location>
</feature>
<evidence type="ECO:0000313" key="3">
    <source>
        <dbReference type="Proteomes" id="UP000006866"/>
    </source>
</evidence>
<protein>
    <submittedName>
        <fullName evidence="2">Uncharacterized protein</fullName>
    </submittedName>
</protein>
<keyword evidence="1" id="KW-0472">Membrane</keyword>
<reference evidence="3" key="1">
    <citation type="submission" date="2010-10" db="EMBL/GenBank/DDBJ databases">
        <title>The complete genome of Halanaerobium praevalens DSM 2228.</title>
        <authorList>
            <consortium name="US DOE Joint Genome Institute (JGI-PGF)"/>
            <person name="Lucas S."/>
            <person name="Copeland A."/>
            <person name="Lapidus A."/>
            <person name="Glavina del Rio T."/>
            <person name="Dalin E."/>
            <person name="Tice H."/>
            <person name="Bruce D."/>
            <person name="Goodwin L."/>
            <person name="Pitluck S."/>
            <person name="Kyrpides N."/>
            <person name="Mavromatis K."/>
            <person name="Ivanova N."/>
            <person name="Ovchinnikova G."/>
            <person name="Chertkov O."/>
            <person name="Detter J.C."/>
            <person name="Han C."/>
            <person name="Larimer F."/>
            <person name="Land M."/>
            <person name="Hauser L."/>
            <person name="Markowitz V."/>
            <person name="Cheng J.-F."/>
            <person name="Hugenholtz P."/>
            <person name="Woyke T."/>
            <person name="Wu D."/>
            <person name="Tindall B."/>
            <person name="Pomrenke H.G."/>
            <person name="Brambilla E."/>
            <person name="Klenk H.-P."/>
            <person name="Eisen J.A."/>
        </authorList>
    </citation>
    <scope>NUCLEOTIDE SEQUENCE [LARGE SCALE GENOMIC DNA]</scope>
    <source>
        <strain evidence="3">ATCC 33744 / DSM 2228 / GSL</strain>
    </source>
</reference>
<dbReference type="EMBL" id="CP002175">
    <property type="protein sequence ID" value="ADO76503.1"/>
    <property type="molecule type" value="Genomic_DNA"/>
</dbReference>
<sequence>MELFAWSSPILFFLSLIALLRGKLLFIKSRKFALFILIIAAYVIPLIVVTYMPESRQEIKIFEINYKFFEASMRVQFKVALLLLLYGFLKLNFKDVLLFNFFKRL</sequence>
<keyword evidence="3" id="KW-1185">Reference proteome</keyword>
<keyword evidence="1" id="KW-1133">Transmembrane helix</keyword>
<keyword evidence="1" id="KW-0812">Transmembrane</keyword>